<evidence type="ECO:0000313" key="3">
    <source>
        <dbReference type="Proteomes" id="UP001141806"/>
    </source>
</evidence>
<organism evidence="2 3">
    <name type="scientific">Protea cynaroides</name>
    <dbReference type="NCBI Taxonomy" id="273540"/>
    <lineage>
        <taxon>Eukaryota</taxon>
        <taxon>Viridiplantae</taxon>
        <taxon>Streptophyta</taxon>
        <taxon>Embryophyta</taxon>
        <taxon>Tracheophyta</taxon>
        <taxon>Spermatophyta</taxon>
        <taxon>Magnoliopsida</taxon>
        <taxon>Proteales</taxon>
        <taxon>Proteaceae</taxon>
        <taxon>Protea</taxon>
    </lineage>
</organism>
<accession>A0A9Q0H3E2</accession>
<proteinExistence type="predicted"/>
<gene>
    <name evidence="2" type="ORF">NE237_026248</name>
</gene>
<dbReference type="Proteomes" id="UP001141806">
    <property type="component" value="Unassembled WGS sequence"/>
</dbReference>
<comment type="caution">
    <text evidence="2">The sequence shown here is derived from an EMBL/GenBank/DDBJ whole genome shotgun (WGS) entry which is preliminary data.</text>
</comment>
<dbReference type="EMBL" id="JAMYWD010000010">
    <property type="protein sequence ID" value="KAJ4959137.1"/>
    <property type="molecule type" value="Genomic_DNA"/>
</dbReference>
<reference evidence="2" key="1">
    <citation type="journal article" date="2023" name="Plant J.">
        <title>The genome of the king protea, Protea cynaroides.</title>
        <authorList>
            <person name="Chang J."/>
            <person name="Duong T.A."/>
            <person name="Schoeman C."/>
            <person name="Ma X."/>
            <person name="Roodt D."/>
            <person name="Barker N."/>
            <person name="Li Z."/>
            <person name="Van de Peer Y."/>
            <person name="Mizrachi E."/>
        </authorList>
    </citation>
    <scope>NUCLEOTIDE SEQUENCE</scope>
    <source>
        <tissue evidence="2">Young leaves</tissue>
    </source>
</reference>
<name>A0A9Q0H3E2_9MAGN</name>
<evidence type="ECO:0000313" key="2">
    <source>
        <dbReference type="EMBL" id="KAJ4959137.1"/>
    </source>
</evidence>
<feature type="compositionally biased region" description="Basic and acidic residues" evidence="1">
    <location>
        <begin position="76"/>
        <end position="88"/>
    </location>
</feature>
<sequence>MARRDCSYDLRSNNYDVHLDLKNIPDAEDSHFGERAHTLGRANVLKIHLISPEEEPTRGREDKGTDPARRRRNRSPPRETIGRPSPEHDLVLTDDEYASHDYNGYFTITVWLNHHLPAIYPIVGGQAVGNTSNNPQKVYTRDLNITEIPKKKPKIGDFIS</sequence>
<protein>
    <submittedName>
        <fullName evidence="2">Uncharacterized protein</fullName>
    </submittedName>
</protein>
<evidence type="ECO:0000256" key="1">
    <source>
        <dbReference type="SAM" id="MobiDB-lite"/>
    </source>
</evidence>
<feature type="compositionally biased region" description="Basic and acidic residues" evidence="1">
    <location>
        <begin position="55"/>
        <end position="68"/>
    </location>
</feature>
<dbReference type="AlphaFoldDB" id="A0A9Q0H3E2"/>
<feature type="region of interest" description="Disordered" evidence="1">
    <location>
        <begin position="50"/>
        <end position="88"/>
    </location>
</feature>
<keyword evidence="3" id="KW-1185">Reference proteome</keyword>